<gene>
    <name evidence="3" type="ORF">B0T26DRAFT_680890</name>
</gene>
<comment type="caution">
    <text evidence="3">The sequence shown here is derived from an EMBL/GenBank/DDBJ whole genome shotgun (WGS) entry which is preliminary data.</text>
</comment>
<organism evidence="3 4">
    <name type="scientific">Lasiosphaeria miniovina</name>
    <dbReference type="NCBI Taxonomy" id="1954250"/>
    <lineage>
        <taxon>Eukaryota</taxon>
        <taxon>Fungi</taxon>
        <taxon>Dikarya</taxon>
        <taxon>Ascomycota</taxon>
        <taxon>Pezizomycotina</taxon>
        <taxon>Sordariomycetes</taxon>
        <taxon>Sordariomycetidae</taxon>
        <taxon>Sordariales</taxon>
        <taxon>Lasiosphaeriaceae</taxon>
        <taxon>Lasiosphaeria</taxon>
    </lineage>
</organism>
<accession>A0AA40DH04</accession>
<evidence type="ECO:0000256" key="1">
    <source>
        <dbReference type="SAM" id="MobiDB-lite"/>
    </source>
</evidence>
<feature type="compositionally biased region" description="Basic residues" evidence="1">
    <location>
        <begin position="158"/>
        <end position="167"/>
    </location>
</feature>
<dbReference type="AlphaFoldDB" id="A0AA40DH04"/>
<keyword evidence="4" id="KW-1185">Reference proteome</keyword>
<evidence type="ECO:0000259" key="2">
    <source>
        <dbReference type="Pfam" id="PF18271"/>
    </source>
</evidence>
<sequence length="167" mass="19043">MTFQNSGRPLPRAISREKISISVRETAKHQSSRHAHLWQFGFRRSELLPASNNGSDPSTQGVEAVHFSVKKDKTGVPSGDAYGQAVFEQMGFVKEQPRRVQAMEYLRPGSEIPRRRSPRRATRRATTQTNETETRFAVYQYPELVQGTATMSRETTVRRRLKPQPTN</sequence>
<feature type="domain" description="Glycoside hydrolase 131 catalytic N-terminal" evidence="2">
    <location>
        <begin position="17"/>
        <end position="88"/>
    </location>
</feature>
<name>A0AA40DH04_9PEZI</name>
<evidence type="ECO:0000313" key="4">
    <source>
        <dbReference type="Proteomes" id="UP001172101"/>
    </source>
</evidence>
<dbReference type="GeneID" id="85323829"/>
<dbReference type="Pfam" id="PF18271">
    <property type="entry name" value="GH131_N"/>
    <property type="match status" value="1"/>
</dbReference>
<feature type="region of interest" description="Disordered" evidence="1">
    <location>
        <begin position="147"/>
        <end position="167"/>
    </location>
</feature>
<feature type="region of interest" description="Disordered" evidence="1">
    <location>
        <begin position="107"/>
        <end position="132"/>
    </location>
</feature>
<evidence type="ECO:0000313" key="3">
    <source>
        <dbReference type="EMBL" id="KAK0703159.1"/>
    </source>
</evidence>
<dbReference type="Proteomes" id="UP001172101">
    <property type="component" value="Unassembled WGS sequence"/>
</dbReference>
<protein>
    <recommendedName>
        <fullName evidence="2">Glycoside hydrolase 131 catalytic N-terminal domain-containing protein</fullName>
    </recommendedName>
</protein>
<dbReference type="InterPro" id="IPR041524">
    <property type="entry name" value="GH131_N"/>
</dbReference>
<reference evidence="3" key="1">
    <citation type="submission" date="2023-06" db="EMBL/GenBank/DDBJ databases">
        <title>Genome-scale phylogeny and comparative genomics of the fungal order Sordariales.</title>
        <authorList>
            <consortium name="Lawrence Berkeley National Laboratory"/>
            <person name="Hensen N."/>
            <person name="Bonometti L."/>
            <person name="Westerberg I."/>
            <person name="Brannstrom I.O."/>
            <person name="Guillou S."/>
            <person name="Cros-Aarteil S."/>
            <person name="Calhoun S."/>
            <person name="Haridas S."/>
            <person name="Kuo A."/>
            <person name="Mondo S."/>
            <person name="Pangilinan J."/>
            <person name="Riley R."/>
            <person name="LaButti K."/>
            <person name="Andreopoulos B."/>
            <person name="Lipzen A."/>
            <person name="Chen C."/>
            <person name="Yanf M."/>
            <person name="Daum C."/>
            <person name="Ng V."/>
            <person name="Clum A."/>
            <person name="Steindorff A."/>
            <person name="Ohm R."/>
            <person name="Martin F."/>
            <person name="Silar P."/>
            <person name="Natvig D."/>
            <person name="Lalanne C."/>
            <person name="Gautier V."/>
            <person name="Ament-velasquez S.L."/>
            <person name="Kruys A."/>
            <person name="Hutchinson M.I."/>
            <person name="Powell A.J."/>
            <person name="Barry K."/>
            <person name="Miller A.N."/>
            <person name="Grigoriev I.V."/>
            <person name="Debuchy R."/>
            <person name="Gladieux P."/>
            <person name="Thoren M.H."/>
            <person name="Johannesson H."/>
        </authorList>
    </citation>
    <scope>NUCLEOTIDE SEQUENCE</scope>
    <source>
        <strain evidence="3">SMH2392-1A</strain>
    </source>
</reference>
<proteinExistence type="predicted"/>
<dbReference type="RefSeq" id="XP_060290018.1">
    <property type="nucleotide sequence ID" value="XM_060440559.1"/>
</dbReference>
<dbReference type="EMBL" id="JAUIRO010000008">
    <property type="protein sequence ID" value="KAK0703159.1"/>
    <property type="molecule type" value="Genomic_DNA"/>
</dbReference>
<dbReference type="Gene3D" id="2.60.120.1160">
    <property type="match status" value="1"/>
</dbReference>